<dbReference type="NCBIfam" id="TIGR00505">
    <property type="entry name" value="ribA"/>
    <property type="match status" value="1"/>
</dbReference>
<comment type="catalytic activity">
    <reaction evidence="18 19">
        <text>GTP + 4 H2O = 2,5-diamino-6-hydroxy-4-(5-phosphoribosylamino)-pyrimidine + formate + 2 phosphate + 3 H(+)</text>
        <dbReference type="Rhea" id="RHEA:23704"/>
        <dbReference type="ChEBI" id="CHEBI:15377"/>
        <dbReference type="ChEBI" id="CHEBI:15378"/>
        <dbReference type="ChEBI" id="CHEBI:15740"/>
        <dbReference type="ChEBI" id="CHEBI:37565"/>
        <dbReference type="ChEBI" id="CHEBI:43474"/>
        <dbReference type="ChEBI" id="CHEBI:58614"/>
        <dbReference type="EC" id="3.5.4.25"/>
    </reaction>
</comment>
<comment type="function">
    <text evidence="17 19">Catalyzes the conversion of GTP to 2,5-diamino-6-ribosylamino-4(3H)-pyrimidinone 5'-phosphate (DARP), formate and pyrophosphate.</text>
</comment>
<dbReference type="GO" id="GO:0005525">
    <property type="term" value="F:GTP binding"/>
    <property type="evidence" value="ECO:0007669"/>
    <property type="project" value="UniProtKB-KW"/>
</dbReference>
<evidence type="ECO:0000256" key="15">
    <source>
        <dbReference type="ARBA" id="ARBA00023239"/>
    </source>
</evidence>
<evidence type="ECO:0000256" key="2">
    <source>
        <dbReference type="ARBA" id="ARBA00001936"/>
    </source>
</evidence>
<dbReference type="Gene3D" id="3.40.50.10990">
    <property type="entry name" value="GTP cyclohydrolase II"/>
    <property type="match status" value="1"/>
</dbReference>
<dbReference type="GO" id="GO:0003935">
    <property type="term" value="F:GTP cyclohydrolase II activity"/>
    <property type="evidence" value="ECO:0007669"/>
    <property type="project" value="UniProtKB-UniRule"/>
</dbReference>
<comment type="cofactor">
    <cofactor evidence="19">
        <name>Mg(2+)</name>
        <dbReference type="ChEBI" id="CHEBI:18420"/>
    </cofactor>
    <cofactor evidence="19">
        <name>Mn(2+)</name>
        <dbReference type="ChEBI" id="CHEBI:29035"/>
    </cofactor>
    <text evidence="19">Binds 2 divalent metal cations per subunit. Magnesium or manganese.</text>
</comment>
<evidence type="ECO:0000256" key="3">
    <source>
        <dbReference type="ARBA" id="ARBA00002284"/>
    </source>
</evidence>
<keyword evidence="7 19" id="KW-0686">Riboflavin biosynthesis</keyword>
<proteinExistence type="inferred from homology"/>
<evidence type="ECO:0000313" key="22">
    <source>
        <dbReference type="Proteomes" id="UP000547674"/>
    </source>
</evidence>
<evidence type="ECO:0000259" key="20">
    <source>
        <dbReference type="Pfam" id="PF00925"/>
    </source>
</evidence>
<evidence type="ECO:0000256" key="6">
    <source>
        <dbReference type="ARBA" id="ARBA00005520"/>
    </source>
</evidence>
<feature type="binding site" evidence="19">
    <location>
        <position position="38"/>
    </location>
    <ligand>
        <name>Mg(2+)</name>
        <dbReference type="ChEBI" id="CHEBI:18420"/>
        <label>2</label>
    </ligand>
</feature>
<dbReference type="InterPro" id="IPR016299">
    <property type="entry name" value="Riboflavin_synth_RibBA"/>
</dbReference>
<evidence type="ECO:0000256" key="19">
    <source>
        <dbReference type="HAMAP-Rule" id="MF_01283"/>
    </source>
</evidence>
<dbReference type="EMBL" id="JABDJR010000442">
    <property type="protein sequence ID" value="NNF07285.1"/>
    <property type="molecule type" value="Genomic_DNA"/>
</dbReference>
<dbReference type="AlphaFoldDB" id="A0A7Y2E9Z5"/>
<dbReference type="UniPathway" id="UPA00275">
    <property type="reaction ID" value="UER00399"/>
</dbReference>
<evidence type="ECO:0000256" key="1">
    <source>
        <dbReference type="ARBA" id="ARBA00000141"/>
    </source>
</evidence>
<dbReference type="GO" id="GO:0005829">
    <property type="term" value="C:cytosol"/>
    <property type="evidence" value="ECO:0007669"/>
    <property type="project" value="TreeGrafter"/>
</dbReference>
<organism evidence="21 22">
    <name type="scientific">Eiseniibacteriota bacterium</name>
    <dbReference type="NCBI Taxonomy" id="2212470"/>
    <lineage>
        <taxon>Bacteria</taxon>
        <taxon>Candidatus Eiseniibacteriota</taxon>
    </lineage>
</organism>
<keyword evidence="12 19" id="KW-0460">Magnesium</keyword>
<comment type="pathway">
    <text evidence="5 19">Cofactor biosynthesis; riboflavin biosynthesis; 2-hydroxy-3-oxobutyl phosphate from D-ribulose 5-phosphate: step 1/1.</text>
</comment>
<feature type="binding site" evidence="19">
    <location>
        <position position="280"/>
    </location>
    <ligand>
        <name>Zn(2+)</name>
        <dbReference type="ChEBI" id="CHEBI:29105"/>
        <note>catalytic</note>
    </ligand>
</feature>
<comment type="caution">
    <text evidence="21">The sequence shown here is derived from an EMBL/GenBank/DDBJ whole genome shotgun (WGS) entry which is preliminary data.</text>
</comment>
<comment type="function">
    <text evidence="3 19">Catalyzes the conversion of D-ribulose 5-phosphate to formate and 3,4-dihydroxy-2-butanone 4-phosphate.</text>
</comment>
<evidence type="ECO:0000256" key="10">
    <source>
        <dbReference type="ARBA" id="ARBA00022801"/>
    </source>
</evidence>
<evidence type="ECO:0000256" key="7">
    <source>
        <dbReference type="ARBA" id="ARBA00022619"/>
    </source>
</evidence>
<dbReference type="InterPro" id="IPR036144">
    <property type="entry name" value="RibA-like_sf"/>
</dbReference>
<keyword evidence="14 19" id="KW-0464">Manganese</keyword>
<feature type="binding site" evidence="19">
    <location>
        <position position="174"/>
    </location>
    <ligand>
        <name>D-ribulose 5-phosphate</name>
        <dbReference type="ChEBI" id="CHEBI:58121"/>
    </ligand>
</feature>
<feature type="binding site" evidence="19">
    <location>
        <position position="367"/>
    </location>
    <ligand>
        <name>GTP</name>
        <dbReference type="ChEBI" id="CHEBI:37565"/>
    </ligand>
</feature>
<feature type="binding site" evidence="19">
    <location>
        <position position="327"/>
    </location>
    <ligand>
        <name>GTP</name>
        <dbReference type="ChEBI" id="CHEBI:37565"/>
    </ligand>
</feature>
<dbReference type="GO" id="GO:0000287">
    <property type="term" value="F:magnesium ion binding"/>
    <property type="evidence" value="ECO:0007669"/>
    <property type="project" value="UniProtKB-UniRule"/>
</dbReference>
<dbReference type="InterPro" id="IPR032677">
    <property type="entry name" value="GTP_cyclohydro_II"/>
</dbReference>
<dbReference type="GO" id="GO:0008686">
    <property type="term" value="F:3,4-dihydroxy-2-butanone-4-phosphate synthase activity"/>
    <property type="evidence" value="ECO:0007669"/>
    <property type="project" value="UniProtKB-UniRule"/>
</dbReference>
<evidence type="ECO:0000256" key="5">
    <source>
        <dbReference type="ARBA" id="ARBA00004904"/>
    </source>
</evidence>
<dbReference type="NCBIfam" id="TIGR00506">
    <property type="entry name" value="ribB"/>
    <property type="match status" value="1"/>
</dbReference>
<dbReference type="NCBIfam" id="NF006803">
    <property type="entry name" value="PRK09311.1"/>
    <property type="match status" value="1"/>
</dbReference>
<feature type="binding site" evidence="19">
    <location>
        <position position="42"/>
    </location>
    <ligand>
        <name>D-ribulose 5-phosphate</name>
        <dbReference type="ChEBI" id="CHEBI:58121"/>
    </ligand>
</feature>
<dbReference type="SUPFAM" id="SSF142695">
    <property type="entry name" value="RibA-like"/>
    <property type="match status" value="1"/>
</dbReference>
<dbReference type="InterPro" id="IPR017945">
    <property type="entry name" value="DHBP_synth_RibB-like_a/b_dom"/>
</dbReference>
<evidence type="ECO:0000256" key="9">
    <source>
        <dbReference type="ARBA" id="ARBA00022741"/>
    </source>
</evidence>
<feature type="site" description="Essential for DHBP synthase activity" evidence="19">
    <location>
        <position position="136"/>
    </location>
</feature>
<name>A0A7Y2E9Z5_UNCEI</name>
<reference evidence="21 22" key="1">
    <citation type="submission" date="2020-03" db="EMBL/GenBank/DDBJ databases">
        <title>Metabolic flexibility allows generalist bacteria to become dominant in a frequently disturbed ecosystem.</title>
        <authorList>
            <person name="Chen Y.-J."/>
            <person name="Leung P.M."/>
            <person name="Bay S.K."/>
            <person name="Hugenholtz P."/>
            <person name="Kessler A.J."/>
            <person name="Shelley G."/>
            <person name="Waite D.W."/>
            <person name="Cook P.L."/>
            <person name="Greening C."/>
        </authorList>
    </citation>
    <scope>NUCLEOTIDE SEQUENCE [LARGE SCALE GENOMIC DNA]</scope>
    <source>
        <strain evidence="21">SS_bin_28</strain>
    </source>
</reference>
<dbReference type="InterPro" id="IPR000422">
    <property type="entry name" value="DHBP_synthase_RibB"/>
</dbReference>
<dbReference type="EC" id="4.1.99.12" evidence="19"/>
<dbReference type="HAMAP" id="MF_00179">
    <property type="entry name" value="RibA"/>
    <property type="match status" value="1"/>
</dbReference>
<feature type="binding site" evidence="19">
    <location>
        <position position="267"/>
    </location>
    <ligand>
        <name>Zn(2+)</name>
        <dbReference type="ChEBI" id="CHEBI:29105"/>
        <note>catalytic</note>
    </ligand>
</feature>
<accession>A0A7Y2E9Z5</accession>
<feature type="binding site" evidence="19">
    <location>
        <position position="38"/>
    </location>
    <ligand>
        <name>Mg(2+)</name>
        <dbReference type="ChEBI" id="CHEBI:18420"/>
        <label>1</label>
    </ligand>
</feature>
<evidence type="ECO:0000256" key="14">
    <source>
        <dbReference type="ARBA" id="ARBA00023211"/>
    </source>
</evidence>
<keyword evidence="11 19" id="KW-0862">Zinc</keyword>
<evidence type="ECO:0000256" key="8">
    <source>
        <dbReference type="ARBA" id="ARBA00022723"/>
    </source>
</evidence>
<comment type="cofactor">
    <cofactor evidence="2">
        <name>Mn(2+)</name>
        <dbReference type="ChEBI" id="CHEBI:29035"/>
    </cofactor>
</comment>
<evidence type="ECO:0000256" key="11">
    <source>
        <dbReference type="ARBA" id="ARBA00022833"/>
    </source>
</evidence>
<keyword evidence="9 19" id="KW-0547">Nucleotide-binding</keyword>
<feature type="active site" description="Nucleophile; for GTP cyclohydrolase activity" evidence="19">
    <location>
        <position position="341"/>
    </location>
</feature>
<dbReference type="NCBIfam" id="NF001591">
    <property type="entry name" value="PRK00393.1"/>
    <property type="match status" value="1"/>
</dbReference>
<evidence type="ECO:0000256" key="16">
    <source>
        <dbReference type="ARBA" id="ARBA00023268"/>
    </source>
</evidence>
<evidence type="ECO:0000256" key="12">
    <source>
        <dbReference type="ARBA" id="ARBA00022842"/>
    </source>
</evidence>
<dbReference type="GO" id="GO:0009231">
    <property type="term" value="P:riboflavin biosynthetic process"/>
    <property type="evidence" value="ECO:0007669"/>
    <property type="project" value="UniProtKB-UniRule"/>
</dbReference>
<evidence type="ECO:0000256" key="17">
    <source>
        <dbReference type="ARBA" id="ARBA00043932"/>
    </source>
</evidence>
<keyword evidence="16 19" id="KW-0511">Multifunctional enzyme</keyword>
<dbReference type="Gene3D" id="3.90.870.10">
    <property type="entry name" value="DHBP synthase"/>
    <property type="match status" value="1"/>
</dbReference>
<dbReference type="PIRSF" id="PIRSF001259">
    <property type="entry name" value="RibA"/>
    <property type="match status" value="1"/>
</dbReference>
<dbReference type="Pfam" id="PF00925">
    <property type="entry name" value="GTP_cyclohydro2"/>
    <property type="match status" value="1"/>
</dbReference>
<dbReference type="FunFam" id="3.40.50.10990:FF:000001">
    <property type="entry name" value="Riboflavin biosynthesis protein RibBA"/>
    <property type="match status" value="1"/>
</dbReference>
<comment type="cofactor">
    <cofactor evidence="19">
        <name>Zn(2+)</name>
        <dbReference type="ChEBI" id="CHEBI:29105"/>
    </cofactor>
    <text evidence="19">Binds 1 zinc ion per subunit.</text>
</comment>
<dbReference type="PANTHER" id="PTHR21327">
    <property type="entry name" value="GTP CYCLOHYDROLASE II-RELATED"/>
    <property type="match status" value="1"/>
</dbReference>
<dbReference type="GO" id="GO:0030145">
    <property type="term" value="F:manganese ion binding"/>
    <property type="evidence" value="ECO:0007669"/>
    <property type="project" value="UniProtKB-UniRule"/>
</dbReference>
<feature type="binding site" evidence="19">
    <location>
        <position position="278"/>
    </location>
    <ligand>
        <name>Zn(2+)</name>
        <dbReference type="ChEBI" id="CHEBI:29105"/>
        <note>catalytic</note>
    </ligand>
</feature>
<evidence type="ECO:0000256" key="18">
    <source>
        <dbReference type="ARBA" id="ARBA00049295"/>
    </source>
</evidence>
<gene>
    <name evidence="19" type="primary">ribBA</name>
    <name evidence="21" type="ORF">HKN21_11040</name>
</gene>
<dbReference type="GO" id="GO:0008270">
    <property type="term" value="F:zinc ion binding"/>
    <property type="evidence" value="ECO:0007669"/>
    <property type="project" value="UniProtKB-UniRule"/>
</dbReference>
<comment type="similarity">
    <text evidence="6 19">In the N-terminal section; belongs to the DHBP synthase family.</text>
</comment>
<keyword evidence="15 19" id="KW-0456">Lyase</keyword>
<sequence>MNPSSESKTPFPFATIEEAIEELKQGKLLVVIDDENRENEGDLICRADTITPEQVHFMVREGGGLICTPMPEERAKELDLAPMVEKNTSYLGTAFTISVDAHEGTTTGISAQDRALTIKLLADPKAKAEDFARPGHIFPLIAKKGGVLRRTGHTEAVMDLVRMAGSEPVGVLCEILDGDGTMARTPSLFEFAKKHDLKVITIESLMAYRFQHDQLVRHVTTVKMPTHYGDFDLHLYRSLIDGQHHMALVRGNVKDGEPVLVRAHSSCVTGDLLGSLRCDCGDQMHDALERLGKEERGVFLYMMQEGRGIGLANKILSYALQEQGMDTVEANVNLGFKPDERDYGIGAQILADLGLKKLKLLTNNPAKRVGLEVYGLEIVERVPLEVEANPNNARYLATKRDKMGHLLSGLDAVSNPGSN</sequence>
<feature type="binding site" evidence="19">
    <location>
        <position position="362"/>
    </location>
    <ligand>
        <name>GTP</name>
        <dbReference type="ChEBI" id="CHEBI:37565"/>
    </ligand>
</feature>
<feature type="binding site" evidence="19">
    <location>
        <begin position="150"/>
        <end position="154"/>
    </location>
    <ligand>
        <name>D-ribulose 5-phosphate</name>
        <dbReference type="ChEBI" id="CHEBI:58121"/>
    </ligand>
</feature>
<feature type="site" description="Essential for DHBP synthase activity" evidence="19">
    <location>
        <position position="174"/>
    </location>
</feature>
<dbReference type="InterPro" id="IPR000926">
    <property type="entry name" value="RibA"/>
</dbReference>
<feature type="domain" description="GTP cyclohydrolase II" evidence="20">
    <location>
        <begin position="220"/>
        <end position="383"/>
    </location>
</feature>
<feature type="binding site" evidence="19">
    <location>
        <begin position="262"/>
        <end position="266"/>
    </location>
    <ligand>
        <name>GTP</name>
        <dbReference type="ChEBI" id="CHEBI:37565"/>
    </ligand>
</feature>
<comment type="pathway">
    <text evidence="4 19">Cofactor biosynthesis; riboflavin biosynthesis; 5-amino-6-(D-ribitylamino)uracil from GTP: step 1/4.</text>
</comment>
<protein>
    <recommendedName>
        <fullName evidence="19">Riboflavin biosynthesis protein RibBA</fullName>
    </recommendedName>
    <domain>
        <recommendedName>
            <fullName evidence="19">3,4-dihydroxy-2-butanone 4-phosphate synthase</fullName>
            <shortName evidence="19">DHBP synthase</shortName>
            <ecNumber evidence="19">4.1.99.12</ecNumber>
        </recommendedName>
    </domain>
    <domain>
        <recommendedName>
            <fullName evidence="19">GTP cyclohydrolase-2</fullName>
            <ecNumber evidence="19">3.5.4.25</ecNumber>
        </recommendedName>
        <alternativeName>
            <fullName evidence="19">GTP cyclohydrolase II</fullName>
        </alternativeName>
    </domain>
</protein>
<feature type="binding site" evidence="19">
    <location>
        <begin position="37"/>
        <end position="38"/>
    </location>
    <ligand>
        <name>D-ribulose 5-phosphate</name>
        <dbReference type="ChEBI" id="CHEBI:58121"/>
    </ligand>
</feature>
<dbReference type="Proteomes" id="UP000547674">
    <property type="component" value="Unassembled WGS sequence"/>
</dbReference>
<dbReference type="FunFam" id="3.90.870.10:FF:000001">
    <property type="entry name" value="Riboflavin biosynthesis protein RibBA"/>
    <property type="match status" value="1"/>
</dbReference>
<keyword evidence="8 19" id="KW-0479">Metal-binding</keyword>
<keyword evidence="10 19" id="KW-0378">Hydrolase</keyword>
<dbReference type="Pfam" id="PF00926">
    <property type="entry name" value="DHBP_synthase"/>
    <property type="match status" value="1"/>
</dbReference>
<evidence type="ECO:0000256" key="4">
    <source>
        <dbReference type="ARBA" id="ARBA00004853"/>
    </source>
</evidence>
<feature type="active site" description="Proton acceptor; for GTP cyclohydrolase activity" evidence="19">
    <location>
        <position position="339"/>
    </location>
</feature>
<comment type="similarity">
    <text evidence="19">In the C-terminal section; belongs to the GTP cyclohydrolase II family.</text>
</comment>
<feature type="binding site" evidence="19">
    <location>
        <position position="283"/>
    </location>
    <ligand>
        <name>GTP</name>
        <dbReference type="ChEBI" id="CHEBI:37565"/>
    </ligand>
</feature>
<dbReference type="CDD" id="cd00641">
    <property type="entry name" value="GTP_cyclohydro2"/>
    <property type="match status" value="1"/>
</dbReference>
<dbReference type="EC" id="3.5.4.25" evidence="19"/>
<dbReference type="SUPFAM" id="SSF55821">
    <property type="entry name" value="YrdC/RibB"/>
    <property type="match status" value="1"/>
</dbReference>
<evidence type="ECO:0000313" key="21">
    <source>
        <dbReference type="EMBL" id="NNF07285.1"/>
    </source>
</evidence>
<feature type="region of interest" description="GTP cyclohydrolase II" evidence="19">
    <location>
        <begin position="212"/>
        <end position="419"/>
    </location>
</feature>
<dbReference type="HAMAP" id="MF_00180">
    <property type="entry name" value="RibB"/>
    <property type="match status" value="1"/>
</dbReference>
<feature type="binding site" evidence="19">
    <location>
        <begin position="305"/>
        <end position="307"/>
    </location>
    <ligand>
        <name>GTP</name>
        <dbReference type="ChEBI" id="CHEBI:37565"/>
    </ligand>
</feature>
<dbReference type="PANTHER" id="PTHR21327:SF18">
    <property type="entry name" value="3,4-DIHYDROXY-2-BUTANONE 4-PHOSPHATE SYNTHASE"/>
    <property type="match status" value="1"/>
</dbReference>
<comment type="catalytic activity">
    <reaction evidence="1 19">
        <text>D-ribulose 5-phosphate = (2S)-2-hydroxy-3-oxobutyl phosphate + formate + H(+)</text>
        <dbReference type="Rhea" id="RHEA:18457"/>
        <dbReference type="ChEBI" id="CHEBI:15378"/>
        <dbReference type="ChEBI" id="CHEBI:15740"/>
        <dbReference type="ChEBI" id="CHEBI:58121"/>
        <dbReference type="ChEBI" id="CHEBI:58830"/>
        <dbReference type="EC" id="4.1.99.12"/>
    </reaction>
</comment>
<dbReference type="HAMAP" id="MF_01283">
    <property type="entry name" value="RibBA"/>
    <property type="match status" value="1"/>
</dbReference>
<evidence type="ECO:0000256" key="13">
    <source>
        <dbReference type="ARBA" id="ARBA00023134"/>
    </source>
</evidence>
<keyword evidence="13 19" id="KW-0342">GTP-binding</keyword>
<feature type="binding site" evidence="19">
    <location>
        <position position="153"/>
    </location>
    <ligand>
        <name>Mg(2+)</name>
        <dbReference type="ChEBI" id="CHEBI:18420"/>
        <label>2</label>
    </ligand>
</feature>
<feature type="region of interest" description="DHBP synthase" evidence="19">
    <location>
        <begin position="1"/>
        <end position="211"/>
    </location>
</feature>